<sequence length="583" mass="61777">MATGTENRQAVFSWLNTFLRDLGFQFSRSGFKGGNNIGNHVVDEATGFWGNPQYSGNKPPRLLLHVDVTGAAAVARLPAELQEIGIGGSNTAQGDKAGLAVRILPLIQTGEGAFRRSDDFEANLIFVFHGPLAAGSSSDAFSFNPETGVLSRSIDRAPHPEVYIFAALLGLRPRTDAFPVEVNGAQRTVTYGEALDAISAALHVRPKDGALGLVPIYDLSDDATAEQLKADIEAAWAAAGPLPEPAANGAEDEAEAVEELDFANIDIPVNPDLLGIDASVYRQINAMLRSGKQHIMLYGPPGTGKTSLARWIASSLPGGQWTLVTGSSDWSSQDIIGGYQPIGGGDVDFVPGILLRSFDQPLIIDEMNRCDIDKVIGPLFTVLSGQQTTLPYRTDLSDKDSHPYVILPRPKAGAAAHEFAPGPAWRLIATINSIDKASLYQMSYALSRRFGWVYVDAPTDLAGFIATYLATLDAAQVAPPAGAVCPLADVWHAINAARVIGPAPIIDAIKAIREIAPGATFFGPADPAMRAAALDAIDMVLLPMLDGIVLQDARNIADAVIAAFAITGTDADRVARRLEGVAI</sequence>
<dbReference type="RefSeq" id="WP_089852105.1">
    <property type="nucleotide sequence ID" value="NZ_FNEJ01000037.1"/>
</dbReference>
<dbReference type="CDD" id="cd00009">
    <property type="entry name" value="AAA"/>
    <property type="match status" value="1"/>
</dbReference>
<protein>
    <submittedName>
        <fullName evidence="2">MoxR-like ATPase</fullName>
    </submittedName>
</protein>
<organism evidence="2 3">
    <name type="scientific">Salipiger marinus</name>
    <dbReference type="NCBI Taxonomy" id="555512"/>
    <lineage>
        <taxon>Bacteria</taxon>
        <taxon>Pseudomonadati</taxon>
        <taxon>Pseudomonadota</taxon>
        <taxon>Alphaproteobacteria</taxon>
        <taxon>Rhodobacterales</taxon>
        <taxon>Roseobacteraceae</taxon>
        <taxon>Salipiger</taxon>
    </lineage>
</organism>
<dbReference type="AlphaFoldDB" id="A0A1G8U8Q8"/>
<dbReference type="InterPro" id="IPR003593">
    <property type="entry name" value="AAA+_ATPase"/>
</dbReference>
<evidence type="ECO:0000313" key="2">
    <source>
        <dbReference type="EMBL" id="SDJ49984.1"/>
    </source>
</evidence>
<dbReference type="InterPro" id="IPR011704">
    <property type="entry name" value="ATPase_dyneun-rel_AAA"/>
</dbReference>
<dbReference type="EMBL" id="FNEJ01000037">
    <property type="protein sequence ID" value="SDJ49984.1"/>
    <property type="molecule type" value="Genomic_DNA"/>
</dbReference>
<reference evidence="2 3" key="1">
    <citation type="submission" date="2016-10" db="EMBL/GenBank/DDBJ databases">
        <authorList>
            <person name="de Groot N.N."/>
        </authorList>
    </citation>
    <scope>NUCLEOTIDE SEQUENCE [LARGE SCALE GENOMIC DNA]</scope>
    <source>
        <strain evidence="2 3">DSM 26424</strain>
    </source>
</reference>
<evidence type="ECO:0000313" key="3">
    <source>
        <dbReference type="Proteomes" id="UP000199093"/>
    </source>
</evidence>
<dbReference type="SMART" id="SM00382">
    <property type="entry name" value="AAA"/>
    <property type="match status" value="1"/>
</dbReference>
<dbReference type="PANTHER" id="PTHR37291">
    <property type="entry name" value="5-METHYLCYTOSINE-SPECIFIC RESTRICTION ENZYME B"/>
    <property type="match status" value="1"/>
</dbReference>
<dbReference type="SUPFAM" id="SSF52540">
    <property type="entry name" value="P-loop containing nucleoside triphosphate hydrolases"/>
    <property type="match status" value="1"/>
</dbReference>
<accession>A0A1G8U8Q8</accession>
<dbReference type="InterPro" id="IPR052934">
    <property type="entry name" value="Methyl-DNA_Rec/Restrict_Enz"/>
</dbReference>
<feature type="domain" description="AAA+ ATPase" evidence="1">
    <location>
        <begin position="291"/>
        <end position="456"/>
    </location>
</feature>
<dbReference type="Gene3D" id="3.40.50.300">
    <property type="entry name" value="P-loop containing nucleotide triphosphate hydrolases"/>
    <property type="match status" value="1"/>
</dbReference>
<dbReference type="Proteomes" id="UP000199093">
    <property type="component" value="Unassembled WGS sequence"/>
</dbReference>
<dbReference type="GO" id="GO:0005524">
    <property type="term" value="F:ATP binding"/>
    <property type="evidence" value="ECO:0007669"/>
    <property type="project" value="InterPro"/>
</dbReference>
<proteinExistence type="predicted"/>
<keyword evidence="3" id="KW-1185">Reference proteome</keyword>
<gene>
    <name evidence="2" type="ORF">SAMN04487993_103718</name>
</gene>
<name>A0A1G8U8Q8_9RHOB</name>
<dbReference type="InterPro" id="IPR027417">
    <property type="entry name" value="P-loop_NTPase"/>
</dbReference>
<dbReference type="OrthoDB" id="9781481at2"/>
<dbReference type="STRING" id="555512.SAMN04487993_103718"/>
<dbReference type="Pfam" id="PF07728">
    <property type="entry name" value="AAA_5"/>
    <property type="match status" value="1"/>
</dbReference>
<dbReference type="GO" id="GO:0016887">
    <property type="term" value="F:ATP hydrolysis activity"/>
    <property type="evidence" value="ECO:0007669"/>
    <property type="project" value="InterPro"/>
</dbReference>
<dbReference type="PANTHER" id="PTHR37291:SF1">
    <property type="entry name" value="TYPE IV METHYL-DIRECTED RESTRICTION ENZYME ECOKMCRB SUBUNIT"/>
    <property type="match status" value="1"/>
</dbReference>
<evidence type="ECO:0000259" key="1">
    <source>
        <dbReference type="SMART" id="SM00382"/>
    </source>
</evidence>